<dbReference type="InterPro" id="IPR036046">
    <property type="entry name" value="Acylphosphatase-like_dom_sf"/>
</dbReference>
<dbReference type="GO" id="GO:0009882">
    <property type="term" value="F:blue light photoreceptor activity"/>
    <property type="evidence" value="ECO:0007669"/>
    <property type="project" value="InterPro"/>
</dbReference>
<keyword evidence="3" id="KW-1185">Reference proteome</keyword>
<protein>
    <submittedName>
        <fullName evidence="2">BLUF domain protein</fullName>
    </submittedName>
</protein>
<sequence>MARLERVLYGSTATGRTDSLMNVAAILGESQRNNDRDGLTGALAAHDGRYLQVIEGPADVLDGLLRRLDQDPRHTDIRVLERAPIESRSFADWSMAATRITPALEATLNDLVDNPAADPGRAVSMLREAVSAT</sequence>
<evidence type="ECO:0000259" key="1">
    <source>
        <dbReference type="PROSITE" id="PS50925"/>
    </source>
</evidence>
<dbReference type="Gene3D" id="3.30.70.100">
    <property type="match status" value="1"/>
</dbReference>
<organism evidence="2 3">
    <name type="scientific">Brevundimonas subvibrioides (strain ATCC 15264 / DSM 4735 / LMG 14903 / NBRC 16000 / CB 81)</name>
    <name type="common">Caulobacter subvibrioides</name>
    <dbReference type="NCBI Taxonomy" id="633149"/>
    <lineage>
        <taxon>Bacteria</taxon>
        <taxon>Pseudomonadati</taxon>
        <taxon>Pseudomonadota</taxon>
        <taxon>Alphaproteobacteria</taxon>
        <taxon>Caulobacterales</taxon>
        <taxon>Caulobacteraceae</taxon>
        <taxon>Brevundimonas</taxon>
    </lineage>
</organism>
<dbReference type="EMBL" id="CP002102">
    <property type="protein sequence ID" value="ADL02514.1"/>
    <property type="molecule type" value="Genomic_DNA"/>
</dbReference>
<dbReference type="STRING" id="633149.Bresu_3208"/>
<evidence type="ECO:0000313" key="2">
    <source>
        <dbReference type="EMBL" id="ADL02514.1"/>
    </source>
</evidence>
<dbReference type="Pfam" id="PF04940">
    <property type="entry name" value="BLUF"/>
    <property type="match status" value="1"/>
</dbReference>
<accession>D9QFJ9</accession>
<dbReference type="RefSeq" id="WP_013270614.1">
    <property type="nucleotide sequence ID" value="NC_014375.1"/>
</dbReference>
<feature type="domain" description="BLUF" evidence="1">
    <location>
        <begin position="4"/>
        <end position="96"/>
    </location>
</feature>
<dbReference type="AlphaFoldDB" id="D9QFJ9"/>
<dbReference type="SMART" id="SM01034">
    <property type="entry name" value="BLUF"/>
    <property type="match status" value="1"/>
</dbReference>
<dbReference type="HOGENOM" id="CLU_097099_3_0_5"/>
<proteinExistence type="predicted"/>
<dbReference type="PROSITE" id="PS50925">
    <property type="entry name" value="BLUF"/>
    <property type="match status" value="1"/>
</dbReference>
<dbReference type="GO" id="GO:0071949">
    <property type="term" value="F:FAD binding"/>
    <property type="evidence" value="ECO:0007669"/>
    <property type="project" value="InterPro"/>
</dbReference>
<evidence type="ECO:0000313" key="3">
    <source>
        <dbReference type="Proteomes" id="UP000002696"/>
    </source>
</evidence>
<dbReference type="SUPFAM" id="SSF54975">
    <property type="entry name" value="Acylphosphatase/BLUF domain-like"/>
    <property type="match status" value="1"/>
</dbReference>
<dbReference type="Proteomes" id="UP000002696">
    <property type="component" value="Chromosome"/>
</dbReference>
<name>D9QFJ9_BRESC</name>
<dbReference type="eggNOG" id="COG3431">
    <property type="taxonomic scope" value="Bacteria"/>
</dbReference>
<dbReference type="KEGG" id="bsb:Bresu_3208"/>
<reference evidence="3" key="1">
    <citation type="journal article" date="2011" name="J. Bacteriol.">
        <title>Genome sequences of eight morphologically diverse alphaproteobacteria.</title>
        <authorList>
            <consortium name="US DOE Joint Genome Institute"/>
            <person name="Brown P.J."/>
            <person name="Kysela D.T."/>
            <person name="Buechlein A."/>
            <person name="Hemmerich C."/>
            <person name="Brun Y.V."/>
        </authorList>
    </citation>
    <scope>NUCLEOTIDE SEQUENCE [LARGE SCALE GENOMIC DNA]</scope>
    <source>
        <strain evidence="3">ATCC 15264 / DSM 4735 / LMG 14903 / NBRC 16000 / CB 81</strain>
    </source>
</reference>
<dbReference type="BioCyc" id="BSUB633149:G1GM8-3224-MONOMER"/>
<gene>
    <name evidence="2" type="ordered locus">Bresu_3208</name>
</gene>
<dbReference type="InParanoid" id="D9QFJ9"/>
<dbReference type="InterPro" id="IPR007024">
    <property type="entry name" value="BLUF_domain"/>
</dbReference>